<dbReference type="GO" id="GO:0030245">
    <property type="term" value="P:cellulose catabolic process"/>
    <property type="evidence" value="ECO:0007669"/>
    <property type="project" value="UniProtKB-KW"/>
</dbReference>
<dbReference type="SMR" id="A0A1W2A488"/>
<reference evidence="9 10" key="1">
    <citation type="submission" date="2017-04" db="EMBL/GenBank/DDBJ databases">
        <authorList>
            <person name="Afonso C.L."/>
            <person name="Miller P.J."/>
            <person name="Scott M.A."/>
            <person name="Spackman E."/>
            <person name="Goraichik I."/>
            <person name="Dimitrov K.M."/>
            <person name="Suarez D.L."/>
            <person name="Swayne D.E."/>
        </authorList>
    </citation>
    <scope>NUCLEOTIDE SEQUENCE [LARGE SCALE GENOMIC DNA]</scope>
    <source>
        <strain evidence="9 10">DSM 21164</strain>
    </source>
</reference>
<dbReference type="RefSeq" id="WP_084061141.1">
    <property type="nucleotide sequence ID" value="NZ_FWXO01000002.1"/>
</dbReference>
<evidence type="ECO:0000313" key="9">
    <source>
        <dbReference type="EMBL" id="SMC55456.1"/>
    </source>
</evidence>
<dbReference type="Pfam" id="PF02836">
    <property type="entry name" value="Glyco_hydro_2_C"/>
    <property type="match status" value="1"/>
</dbReference>
<keyword evidence="5" id="KW-0326">Glycosidase</keyword>
<evidence type="ECO:0000256" key="2">
    <source>
        <dbReference type="ARBA" id="ARBA00022801"/>
    </source>
</evidence>
<sequence>MAVKLNKTLYRTIIIVTFVAINALIISGIGSAMVFLNTGADRTSMLHLEVPMDEVYRPKVEWVSLENPGRPMEQQTLGEITNDYMNAWHVRNIAFKKNDYYGIEDFYTDSARVRLYENINLNLQNNNWYKRTTLNHNPEIDFYSTDGTMVVFKDHNVTEYQEIYSGEDLLFTERDTISYHVMMLLEDGFWRIRHLKEIENIKDTTNYSNRDITSKIEKIKNLKGINYYPKDSPWDTFGKHFNDTIIDQDFKIIHKMGLNTIRIFIQYEDFGKSMANYKKIELLKKVLDAAEKNNLDVLITLFDFYGDYDVSNWTLTHRHAEAIVNAVKEHPALLGWDLKNEPDLDFDARGKHRVLGWLEQMIINIKQLDPNHPVTIGWSSPEAAVELSDDVDFVSYHYYRAVGDFKQAHDKLKSLVPNKPKLLQEYGMSSYKGLWNLYRGADEQGQLAYYEEMQNILYKENIPFMFWTLYDFKSVPKSVAGSLPWKTKKQHFFGCLDTIGNPKPAFKVLSNIKGRQ</sequence>
<evidence type="ECO:0000256" key="1">
    <source>
        <dbReference type="ARBA" id="ARBA00005641"/>
    </source>
</evidence>
<dbReference type="InterPro" id="IPR006103">
    <property type="entry name" value="Glyco_hydro_2_cat"/>
</dbReference>
<comment type="similarity">
    <text evidence="1">Belongs to the glycosyl hydrolase 5 (cellulase A) family.</text>
</comment>
<dbReference type="InterPro" id="IPR017853">
    <property type="entry name" value="GH"/>
</dbReference>
<evidence type="ECO:0000256" key="6">
    <source>
        <dbReference type="ARBA" id="ARBA00023326"/>
    </source>
</evidence>
<keyword evidence="4" id="KW-0119">Carbohydrate metabolism</keyword>
<protein>
    <submittedName>
        <fullName evidence="9">Cellulase (Glycosyl hydrolase family 5)</fullName>
    </submittedName>
</protein>
<keyword evidence="10" id="KW-1185">Reference proteome</keyword>
<proteinExistence type="inferred from homology"/>
<keyword evidence="7" id="KW-0812">Transmembrane</keyword>
<evidence type="ECO:0000256" key="3">
    <source>
        <dbReference type="ARBA" id="ARBA00023001"/>
    </source>
</evidence>
<dbReference type="AlphaFoldDB" id="A0A1W2A488"/>
<dbReference type="SUPFAM" id="SSF51445">
    <property type="entry name" value="(Trans)glycosidases"/>
    <property type="match status" value="1"/>
</dbReference>
<evidence type="ECO:0000256" key="7">
    <source>
        <dbReference type="SAM" id="Phobius"/>
    </source>
</evidence>
<dbReference type="GO" id="GO:0008422">
    <property type="term" value="F:beta-glucosidase activity"/>
    <property type="evidence" value="ECO:0007669"/>
    <property type="project" value="TreeGrafter"/>
</dbReference>
<dbReference type="InterPro" id="IPR050386">
    <property type="entry name" value="Glycosyl_hydrolase_5"/>
</dbReference>
<keyword evidence="7" id="KW-0472">Membrane</keyword>
<dbReference type="GO" id="GO:0005576">
    <property type="term" value="C:extracellular region"/>
    <property type="evidence" value="ECO:0007669"/>
    <property type="project" value="TreeGrafter"/>
</dbReference>
<dbReference type="OrthoDB" id="9774262at2"/>
<feature type="domain" description="Glycoside hydrolase family 2 catalytic" evidence="8">
    <location>
        <begin position="235"/>
        <end position="439"/>
    </location>
</feature>
<dbReference type="EMBL" id="FWXO01000002">
    <property type="protein sequence ID" value="SMC55456.1"/>
    <property type="molecule type" value="Genomic_DNA"/>
</dbReference>
<keyword evidence="3" id="KW-0136">Cellulose degradation</keyword>
<feature type="transmembrane region" description="Helical" evidence="7">
    <location>
        <begin position="12"/>
        <end position="36"/>
    </location>
</feature>
<dbReference type="PANTHER" id="PTHR31297:SF41">
    <property type="entry name" value="ENDOGLUCANASE, PUTATIVE (AFU_ORTHOLOGUE AFUA_5G01830)-RELATED"/>
    <property type="match status" value="1"/>
</dbReference>
<evidence type="ECO:0000259" key="8">
    <source>
        <dbReference type="Pfam" id="PF02836"/>
    </source>
</evidence>
<gene>
    <name evidence="9" type="ORF">SAMN05660703_1800</name>
</gene>
<dbReference type="PANTHER" id="PTHR31297">
    <property type="entry name" value="GLUCAN ENDO-1,6-BETA-GLUCOSIDASE B"/>
    <property type="match status" value="1"/>
</dbReference>
<dbReference type="Proteomes" id="UP000192360">
    <property type="component" value="Unassembled WGS sequence"/>
</dbReference>
<evidence type="ECO:0000256" key="4">
    <source>
        <dbReference type="ARBA" id="ARBA00023277"/>
    </source>
</evidence>
<accession>A0A1W2A488</accession>
<dbReference type="Gene3D" id="3.20.20.80">
    <property type="entry name" value="Glycosidases"/>
    <property type="match status" value="1"/>
</dbReference>
<name>A0A1W2A488_9FLAO</name>
<dbReference type="STRING" id="504486.SAMN05660703_1800"/>
<keyword evidence="6" id="KW-0624">Polysaccharide degradation</keyword>
<evidence type="ECO:0000313" key="10">
    <source>
        <dbReference type="Proteomes" id="UP000192360"/>
    </source>
</evidence>
<dbReference type="GO" id="GO:0009986">
    <property type="term" value="C:cell surface"/>
    <property type="evidence" value="ECO:0007669"/>
    <property type="project" value="TreeGrafter"/>
</dbReference>
<evidence type="ECO:0000256" key="5">
    <source>
        <dbReference type="ARBA" id="ARBA00023295"/>
    </source>
</evidence>
<keyword evidence="7" id="KW-1133">Transmembrane helix</keyword>
<organism evidence="9 10">
    <name type="scientific">Cellulophaga tyrosinoxydans</name>
    <dbReference type="NCBI Taxonomy" id="504486"/>
    <lineage>
        <taxon>Bacteria</taxon>
        <taxon>Pseudomonadati</taxon>
        <taxon>Bacteroidota</taxon>
        <taxon>Flavobacteriia</taxon>
        <taxon>Flavobacteriales</taxon>
        <taxon>Flavobacteriaceae</taxon>
        <taxon>Cellulophaga</taxon>
    </lineage>
</organism>
<keyword evidence="2 9" id="KW-0378">Hydrolase</keyword>